<evidence type="ECO:0000313" key="2">
    <source>
        <dbReference type="EMBL" id="PIT89918.1"/>
    </source>
</evidence>
<organism evidence="2 3">
    <name type="scientific">Candidatus Kuenenbacteria bacterium CG10_big_fil_rev_8_21_14_0_10_36_11</name>
    <dbReference type="NCBI Taxonomy" id="1974618"/>
    <lineage>
        <taxon>Bacteria</taxon>
        <taxon>Candidatus Kueneniibacteriota</taxon>
    </lineage>
</organism>
<keyword evidence="1" id="KW-1133">Transmembrane helix</keyword>
<feature type="transmembrane region" description="Helical" evidence="1">
    <location>
        <begin position="15"/>
        <end position="38"/>
    </location>
</feature>
<name>A0A2M6WAT2_9BACT</name>
<proteinExistence type="predicted"/>
<feature type="transmembrane region" description="Helical" evidence="1">
    <location>
        <begin position="76"/>
        <end position="96"/>
    </location>
</feature>
<accession>A0A2M6WAT2</accession>
<protein>
    <submittedName>
        <fullName evidence="2">Uncharacterized protein</fullName>
    </submittedName>
</protein>
<dbReference type="AlphaFoldDB" id="A0A2M6WAT2"/>
<evidence type="ECO:0000256" key="1">
    <source>
        <dbReference type="SAM" id="Phobius"/>
    </source>
</evidence>
<dbReference type="Proteomes" id="UP000231464">
    <property type="component" value="Unassembled WGS sequence"/>
</dbReference>
<evidence type="ECO:0000313" key="3">
    <source>
        <dbReference type="Proteomes" id="UP000231464"/>
    </source>
</evidence>
<dbReference type="EMBL" id="PFBP01000020">
    <property type="protein sequence ID" value="PIT89918.1"/>
    <property type="molecule type" value="Genomic_DNA"/>
</dbReference>
<keyword evidence="1" id="KW-0472">Membrane</keyword>
<gene>
    <name evidence="2" type="ORF">COU23_01260</name>
</gene>
<comment type="caution">
    <text evidence="2">The sequence shown here is derived from an EMBL/GenBank/DDBJ whole genome shotgun (WGS) entry which is preliminary data.</text>
</comment>
<keyword evidence="1" id="KW-0812">Transmembrane</keyword>
<feature type="non-terminal residue" evidence="2">
    <location>
        <position position="167"/>
    </location>
</feature>
<reference evidence="3" key="1">
    <citation type="submission" date="2017-09" db="EMBL/GenBank/DDBJ databases">
        <title>Depth-based differentiation of microbial function through sediment-hosted aquifers and enrichment of novel symbionts in the deep terrestrial subsurface.</title>
        <authorList>
            <person name="Probst A.J."/>
            <person name="Ladd B."/>
            <person name="Jarett J.K."/>
            <person name="Geller-Mcgrath D.E."/>
            <person name="Sieber C.M.K."/>
            <person name="Emerson J.B."/>
            <person name="Anantharaman K."/>
            <person name="Thomas B.C."/>
            <person name="Malmstrom R."/>
            <person name="Stieglmeier M."/>
            <person name="Klingl A."/>
            <person name="Woyke T."/>
            <person name="Ryan C.M."/>
            <person name="Banfield J.F."/>
        </authorList>
    </citation>
    <scope>NUCLEOTIDE SEQUENCE [LARGE SCALE GENOMIC DNA]</scope>
</reference>
<sequence length="167" mass="19085">MKWLKSFLLVGNDQLAHIAVAFLFTVQFGWLGVVPSFISHFPIDAIPHGHIDNGAKESVKGGLAMMLLFFMLPDPNLAVCFLANCILALIYDVFLVGAKITDRKRIGFDNNFFLFWVKMIIKINILTHWAGNTKIFKKYYSNKPEKYNSLFVANHYVLRVSWLDLGQ</sequence>